<keyword evidence="2" id="KW-1185">Reference proteome</keyword>
<accession>A0A7Y2JXD3</accession>
<organism evidence="1 2">
    <name type="scientific">Telluria aromaticivorans</name>
    <dbReference type="NCBI Taxonomy" id="2725995"/>
    <lineage>
        <taxon>Bacteria</taxon>
        <taxon>Pseudomonadati</taxon>
        <taxon>Pseudomonadota</taxon>
        <taxon>Betaproteobacteria</taxon>
        <taxon>Burkholderiales</taxon>
        <taxon>Oxalobacteraceae</taxon>
        <taxon>Telluria group</taxon>
        <taxon>Telluria</taxon>
    </lineage>
</organism>
<sequence>MEHPEADKRLNIEEFFGQARFDIEHALSMYALSYCTIPAEAIYDKDALAPFMSVIEKCHIYLIGYTPIIELTSVEQKESTLELKFEVLGKQYSISYPIPAGFSLKTDENRSYLQNSAGEKIWPKDDDIQQKVSAESKDILFEVKYVGQAYGQDGSRNAIDRLLKHETLQKISLKGVPKGYKITLLLLAVQPNNQIITSMNPFAKTQEDGAARIESGLTKLFNTTEAERISLYEAALIRYFYPEFNREFKDSFPSTNLKILQDCYKKDFCSIIAEICFDELPFQLWSNSIDPSLYHAAKFDIHKDEDRRMFFGL</sequence>
<proteinExistence type="predicted"/>
<dbReference type="AlphaFoldDB" id="A0A7Y2JXD3"/>
<evidence type="ECO:0000313" key="1">
    <source>
        <dbReference type="EMBL" id="NNG22747.1"/>
    </source>
</evidence>
<dbReference type="RefSeq" id="WP_171082571.1">
    <property type="nucleotide sequence ID" value="NZ_JABAIV010000002.1"/>
</dbReference>
<dbReference type="Proteomes" id="UP000533905">
    <property type="component" value="Unassembled WGS sequence"/>
</dbReference>
<dbReference type="EMBL" id="JABAIV010000002">
    <property type="protein sequence ID" value="NNG22747.1"/>
    <property type="molecule type" value="Genomic_DNA"/>
</dbReference>
<evidence type="ECO:0000313" key="2">
    <source>
        <dbReference type="Proteomes" id="UP000533905"/>
    </source>
</evidence>
<comment type="caution">
    <text evidence="1">The sequence shown here is derived from an EMBL/GenBank/DDBJ whole genome shotgun (WGS) entry which is preliminary data.</text>
</comment>
<reference evidence="1 2" key="1">
    <citation type="submission" date="2020-04" db="EMBL/GenBank/DDBJ databases">
        <title>Massilia sp. nov., a cold adapted bacteria isolated from Arctic soil.</title>
        <authorList>
            <person name="Son J."/>
            <person name="Ka J.-O."/>
        </authorList>
    </citation>
    <scope>NUCLEOTIDE SEQUENCE [LARGE SCALE GENOMIC DNA]</scope>
    <source>
        <strain evidence="1 2">ML15P13</strain>
    </source>
</reference>
<gene>
    <name evidence="1" type="ORF">HGB41_06990</name>
</gene>
<protein>
    <submittedName>
        <fullName evidence="1">Uncharacterized protein</fullName>
    </submittedName>
</protein>
<name>A0A7Y2JXD3_9BURK</name>